<accession>A0A0E9WCL1</accession>
<dbReference type="EMBL" id="GBXM01020536">
    <property type="protein sequence ID" value="JAH88041.1"/>
    <property type="molecule type" value="Transcribed_RNA"/>
</dbReference>
<evidence type="ECO:0000313" key="1">
    <source>
        <dbReference type="EMBL" id="JAH88041.1"/>
    </source>
</evidence>
<organism evidence="1">
    <name type="scientific">Anguilla anguilla</name>
    <name type="common">European freshwater eel</name>
    <name type="synonym">Muraena anguilla</name>
    <dbReference type="NCBI Taxonomy" id="7936"/>
    <lineage>
        <taxon>Eukaryota</taxon>
        <taxon>Metazoa</taxon>
        <taxon>Chordata</taxon>
        <taxon>Craniata</taxon>
        <taxon>Vertebrata</taxon>
        <taxon>Euteleostomi</taxon>
        <taxon>Actinopterygii</taxon>
        <taxon>Neopterygii</taxon>
        <taxon>Teleostei</taxon>
        <taxon>Anguilliformes</taxon>
        <taxon>Anguillidae</taxon>
        <taxon>Anguilla</taxon>
    </lineage>
</organism>
<proteinExistence type="predicted"/>
<reference evidence="1" key="2">
    <citation type="journal article" date="2015" name="Fish Shellfish Immunol.">
        <title>Early steps in the European eel (Anguilla anguilla)-Vibrio vulnificus interaction in the gills: Role of the RtxA13 toxin.</title>
        <authorList>
            <person name="Callol A."/>
            <person name="Pajuelo D."/>
            <person name="Ebbesson L."/>
            <person name="Teles M."/>
            <person name="MacKenzie S."/>
            <person name="Amaro C."/>
        </authorList>
    </citation>
    <scope>NUCLEOTIDE SEQUENCE</scope>
</reference>
<name>A0A0E9WCL1_ANGAN</name>
<sequence>MAPSDMLTIPRHLEVPIFVFTRPGPLTNHKTNHVRRPFSDNALAGNDYHTGNYPDLQLSFQENIRLKVIRILSIDYTLFS</sequence>
<protein>
    <submittedName>
        <fullName evidence="1">Uncharacterized protein</fullName>
    </submittedName>
</protein>
<reference evidence="1" key="1">
    <citation type="submission" date="2014-11" db="EMBL/GenBank/DDBJ databases">
        <authorList>
            <person name="Amaro Gonzalez C."/>
        </authorList>
    </citation>
    <scope>NUCLEOTIDE SEQUENCE</scope>
</reference>
<dbReference type="AlphaFoldDB" id="A0A0E9WCL1"/>